<feature type="compositionally biased region" description="Low complexity" evidence="2">
    <location>
        <begin position="1"/>
        <end position="16"/>
    </location>
</feature>
<dbReference type="Gene3D" id="3.30.360.10">
    <property type="entry name" value="Dihydrodipicolinate Reductase, domain 2"/>
    <property type="match status" value="1"/>
</dbReference>
<protein>
    <submittedName>
        <fullName evidence="5">Gfo/Idh/MocA family oxidoreductase</fullName>
    </submittedName>
</protein>
<dbReference type="Proteomes" id="UP000555552">
    <property type="component" value="Unassembled WGS sequence"/>
</dbReference>
<organism evidence="5 6">
    <name type="scientific">Pseudokineococcus marinus</name>
    <dbReference type="NCBI Taxonomy" id="351215"/>
    <lineage>
        <taxon>Bacteria</taxon>
        <taxon>Bacillati</taxon>
        <taxon>Actinomycetota</taxon>
        <taxon>Actinomycetes</taxon>
        <taxon>Kineosporiales</taxon>
        <taxon>Kineosporiaceae</taxon>
        <taxon>Pseudokineococcus</taxon>
    </lineage>
</organism>
<evidence type="ECO:0000256" key="2">
    <source>
        <dbReference type="SAM" id="MobiDB-lite"/>
    </source>
</evidence>
<name>A0A849BT41_9ACTN</name>
<dbReference type="InterPro" id="IPR055170">
    <property type="entry name" value="GFO_IDH_MocA-like_dom"/>
</dbReference>
<evidence type="ECO:0000313" key="5">
    <source>
        <dbReference type="EMBL" id="NNH23624.1"/>
    </source>
</evidence>
<proteinExistence type="predicted"/>
<dbReference type="AlphaFoldDB" id="A0A849BT41"/>
<keyword evidence="6" id="KW-1185">Reference proteome</keyword>
<dbReference type="Pfam" id="PF01408">
    <property type="entry name" value="GFO_IDH_MocA"/>
    <property type="match status" value="1"/>
</dbReference>
<dbReference type="Gene3D" id="3.40.50.720">
    <property type="entry name" value="NAD(P)-binding Rossmann-like Domain"/>
    <property type="match status" value="1"/>
</dbReference>
<dbReference type="RefSeq" id="WP_171203431.1">
    <property type="nucleotide sequence ID" value="NZ_BAAANP010000007.1"/>
</dbReference>
<dbReference type="InterPro" id="IPR050463">
    <property type="entry name" value="Gfo/Idh/MocA_oxidrdct_glycsds"/>
</dbReference>
<dbReference type="GO" id="GO:0000166">
    <property type="term" value="F:nucleotide binding"/>
    <property type="evidence" value="ECO:0007669"/>
    <property type="project" value="InterPro"/>
</dbReference>
<gene>
    <name evidence="5" type="ORF">HLB09_11100</name>
</gene>
<dbReference type="InterPro" id="IPR036291">
    <property type="entry name" value="NAD(P)-bd_dom_sf"/>
</dbReference>
<feature type="region of interest" description="Disordered" evidence="2">
    <location>
        <begin position="1"/>
        <end position="32"/>
    </location>
</feature>
<keyword evidence="1" id="KW-0560">Oxidoreductase</keyword>
<dbReference type="EMBL" id="JABEMA010000171">
    <property type="protein sequence ID" value="NNH23624.1"/>
    <property type="molecule type" value="Genomic_DNA"/>
</dbReference>
<accession>A0A849BT41</accession>
<dbReference type="PANTHER" id="PTHR43818:SF11">
    <property type="entry name" value="BCDNA.GH03377"/>
    <property type="match status" value="1"/>
</dbReference>
<feature type="domain" description="Gfo/Idh/MocA-like oxidoreductase N-terminal" evidence="3">
    <location>
        <begin position="32"/>
        <end position="147"/>
    </location>
</feature>
<reference evidence="5 6" key="1">
    <citation type="submission" date="2020-05" db="EMBL/GenBank/DDBJ databases">
        <title>MicrobeNet Type strains.</title>
        <authorList>
            <person name="Nicholson A.C."/>
        </authorList>
    </citation>
    <scope>NUCLEOTIDE SEQUENCE [LARGE SCALE GENOMIC DNA]</scope>
    <source>
        <strain evidence="5 6">JCM 14547</strain>
    </source>
</reference>
<evidence type="ECO:0000256" key="1">
    <source>
        <dbReference type="ARBA" id="ARBA00023002"/>
    </source>
</evidence>
<dbReference type="SUPFAM" id="SSF51735">
    <property type="entry name" value="NAD(P)-binding Rossmann-fold domains"/>
    <property type="match status" value="1"/>
</dbReference>
<evidence type="ECO:0000259" key="3">
    <source>
        <dbReference type="Pfam" id="PF01408"/>
    </source>
</evidence>
<evidence type="ECO:0000259" key="4">
    <source>
        <dbReference type="Pfam" id="PF22725"/>
    </source>
</evidence>
<dbReference type="GO" id="GO:0016491">
    <property type="term" value="F:oxidoreductase activity"/>
    <property type="evidence" value="ECO:0007669"/>
    <property type="project" value="UniProtKB-KW"/>
</dbReference>
<dbReference type="Pfam" id="PF22725">
    <property type="entry name" value="GFO_IDH_MocA_C3"/>
    <property type="match status" value="1"/>
</dbReference>
<dbReference type="SUPFAM" id="SSF55347">
    <property type="entry name" value="Glyceraldehyde-3-phosphate dehydrogenase-like, C-terminal domain"/>
    <property type="match status" value="1"/>
</dbReference>
<comment type="caution">
    <text evidence="5">The sequence shown here is derived from an EMBL/GenBank/DDBJ whole genome shotgun (WGS) entry which is preliminary data.</text>
</comment>
<evidence type="ECO:0000313" key="6">
    <source>
        <dbReference type="Proteomes" id="UP000555552"/>
    </source>
</evidence>
<dbReference type="PANTHER" id="PTHR43818">
    <property type="entry name" value="BCDNA.GH03377"/>
    <property type="match status" value="1"/>
</dbReference>
<feature type="domain" description="GFO/IDH/MocA-like oxidoreductase" evidence="4">
    <location>
        <begin position="158"/>
        <end position="292"/>
    </location>
</feature>
<sequence length="406" mass="41582">MTDQHPPTATTAHPAPETSRSTGDAPDDRGPLRVGVVGAGVISAQYSLAVQRLPQLRVTAVADAVPERAEALAAEHDGARALDVPGLLAADDVDVVLGLTLPAGHADVALQALAAGKDVYGEKPLATTSALALAVVEAARRAGRRVGCAPDTVLGTGVQTARALVDAGEIGVPHAATATMTTAGHERWHPNPDFYYQPGGGPLQDMGPYYLTALVHLLGPVVRVTGLSARPRDERVIGSGPREGERVGVTTDTHVTGVLEHASGALTTLVMSFDAWASRTPPIEVHGTEGSLSVPDPNHFDGVVEVARAARQPLRGAVWEEVPPRAGYLGAGRGYGLADLALARRTGAAHRASAEVALHVVDVMARLEEAAASGAPVATTTTCERPAPVEGLVELAGATTGGGPRG</sequence>
<dbReference type="InterPro" id="IPR000683">
    <property type="entry name" value="Gfo/Idh/MocA-like_OxRdtase_N"/>
</dbReference>